<evidence type="ECO:0000259" key="2">
    <source>
        <dbReference type="PROSITE" id="PS50835"/>
    </source>
</evidence>
<sequence length="93" mass="10882">MRFCRPQSNTPPPSPTNLLQPPQFVRAQTADPSFMRRAKTADEVHDGNSILEEACHRNGWFENNQDPEITWRIVSWLEKVENNPLFYYGFDTE</sequence>
<proteinExistence type="predicted"/>
<evidence type="ECO:0000256" key="1">
    <source>
        <dbReference type="SAM" id="MobiDB-lite"/>
    </source>
</evidence>
<accession>A0ABP0F7R3</accession>
<organism evidence="3 4">
    <name type="scientific">Clavelina lepadiformis</name>
    <name type="common">Light-bulb sea squirt</name>
    <name type="synonym">Ascidia lepadiformis</name>
    <dbReference type="NCBI Taxonomy" id="159417"/>
    <lineage>
        <taxon>Eukaryota</taxon>
        <taxon>Metazoa</taxon>
        <taxon>Chordata</taxon>
        <taxon>Tunicata</taxon>
        <taxon>Ascidiacea</taxon>
        <taxon>Aplousobranchia</taxon>
        <taxon>Clavelinidae</taxon>
        <taxon>Clavelina</taxon>
    </lineage>
</organism>
<dbReference type="EMBL" id="CAWYQH010000024">
    <property type="protein sequence ID" value="CAK8675761.1"/>
    <property type="molecule type" value="Genomic_DNA"/>
</dbReference>
<feature type="region of interest" description="Disordered" evidence="1">
    <location>
        <begin position="1"/>
        <end position="23"/>
    </location>
</feature>
<keyword evidence="4" id="KW-1185">Reference proteome</keyword>
<dbReference type="InterPro" id="IPR007110">
    <property type="entry name" value="Ig-like_dom"/>
</dbReference>
<dbReference type="Proteomes" id="UP001642483">
    <property type="component" value="Unassembled WGS sequence"/>
</dbReference>
<feature type="domain" description="Ig-like" evidence="2">
    <location>
        <begin position="32"/>
        <end position="71"/>
    </location>
</feature>
<evidence type="ECO:0000313" key="3">
    <source>
        <dbReference type="EMBL" id="CAK8675761.1"/>
    </source>
</evidence>
<evidence type="ECO:0000313" key="4">
    <source>
        <dbReference type="Proteomes" id="UP001642483"/>
    </source>
</evidence>
<dbReference type="PROSITE" id="PS50835">
    <property type="entry name" value="IG_LIKE"/>
    <property type="match status" value="1"/>
</dbReference>
<comment type="caution">
    <text evidence="3">The sequence shown here is derived from an EMBL/GenBank/DDBJ whole genome shotgun (WGS) entry which is preliminary data.</text>
</comment>
<reference evidence="3 4" key="1">
    <citation type="submission" date="2024-02" db="EMBL/GenBank/DDBJ databases">
        <authorList>
            <person name="Daric V."/>
            <person name="Darras S."/>
        </authorList>
    </citation>
    <scope>NUCLEOTIDE SEQUENCE [LARGE SCALE GENOMIC DNA]</scope>
</reference>
<name>A0ABP0F7R3_CLALP</name>
<gene>
    <name evidence="3" type="ORF">CVLEPA_LOCUS5302</name>
</gene>
<protein>
    <recommendedName>
        <fullName evidence="2">Ig-like domain-containing protein</fullName>
    </recommendedName>
</protein>